<evidence type="ECO:0000313" key="1">
    <source>
        <dbReference type="EMBL" id="GIY41193.1"/>
    </source>
</evidence>
<accession>A0AAV4TB66</accession>
<comment type="caution">
    <text evidence="1">The sequence shown here is derived from an EMBL/GenBank/DDBJ whole genome shotgun (WGS) entry which is preliminary data.</text>
</comment>
<organism evidence="1 2">
    <name type="scientific">Caerostris darwini</name>
    <dbReference type="NCBI Taxonomy" id="1538125"/>
    <lineage>
        <taxon>Eukaryota</taxon>
        <taxon>Metazoa</taxon>
        <taxon>Ecdysozoa</taxon>
        <taxon>Arthropoda</taxon>
        <taxon>Chelicerata</taxon>
        <taxon>Arachnida</taxon>
        <taxon>Araneae</taxon>
        <taxon>Araneomorphae</taxon>
        <taxon>Entelegynae</taxon>
        <taxon>Araneoidea</taxon>
        <taxon>Araneidae</taxon>
        <taxon>Caerostris</taxon>
    </lineage>
</organism>
<keyword evidence="2" id="KW-1185">Reference proteome</keyword>
<sequence length="112" mass="13329">MVLYPPVFNLTCVKLRMEWQKTGHPLMRLENGPLPEKERSKKKKILLKKTLEWVPRRECLFIPLDNDELIHTYVLMNMRTNELMLSSIRIIPPISSFHHHHQDVKVKPDHSP</sequence>
<name>A0AAV4TB66_9ARAC</name>
<dbReference type="Proteomes" id="UP001054837">
    <property type="component" value="Unassembled WGS sequence"/>
</dbReference>
<dbReference type="EMBL" id="BPLQ01009039">
    <property type="protein sequence ID" value="GIY41193.1"/>
    <property type="molecule type" value="Genomic_DNA"/>
</dbReference>
<evidence type="ECO:0000313" key="2">
    <source>
        <dbReference type="Proteomes" id="UP001054837"/>
    </source>
</evidence>
<protein>
    <submittedName>
        <fullName evidence="1">Uncharacterized protein</fullName>
    </submittedName>
</protein>
<gene>
    <name evidence="1" type="ORF">CDAR_573911</name>
</gene>
<reference evidence="1 2" key="1">
    <citation type="submission" date="2021-06" db="EMBL/GenBank/DDBJ databases">
        <title>Caerostris darwini draft genome.</title>
        <authorList>
            <person name="Kono N."/>
            <person name="Arakawa K."/>
        </authorList>
    </citation>
    <scope>NUCLEOTIDE SEQUENCE [LARGE SCALE GENOMIC DNA]</scope>
</reference>
<proteinExistence type="predicted"/>
<dbReference type="AlphaFoldDB" id="A0AAV4TB66"/>